<organism evidence="3 4">
    <name type="scientific">Qipengyuania aquimaris</name>
    <dbReference type="NCBI Taxonomy" id="255984"/>
    <lineage>
        <taxon>Bacteria</taxon>
        <taxon>Pseudomonadati</taxon>
        <taxon>Pseudomonadota</taxon>
        <taxon>Alphaproteobacteria</taxon>
        <taxon>Sphingomonadales</taxon>
        <taxon>Erythrobacteraceae</taxon>
        <taxon>Qipengyuania</taxon>
    </lineage>
</organism>
<dbReference type="EMBL" id="JAHVKP010000001">
    <property type="protein sequence ID" value="MBY6217233.1"/>
    <property type="molecule type" value="Genomic_DNA"/>
</dbReference>
<evidence type="ECO:0000313" key="3">
    <source>
        <dbReference type="EMBL" id="MBY6217233.1"/>
    </source>
</evidence>
<dbReference type="RefSeq" id="WP_222404404.1">
    <property type="nucleotide sequence ID" value="NZ_JAHVKP010000001.1"/>
</dbReference>
<feature type="transmembrane region" description="Helical" evidence="1">
    <location>
        <begin position="217"/>
        <end position="238"/>
    </location>
</feature>
<accession>A0A9Q3RZH5</accession>
<feature type="domain" description="DUF4328" evidence="2">
    <location>
        <begin position="100"/>
        <end position="236"/>
    </location>
</feature>
<dbReference type="InterPro" id="IPR025565">
    <property type="entry name" value="DUF4328"/>
</dbReference>
<keyword evidence="1" id="KW-0812">Transmembrane</keyword>
<keyword evidence="1" id="KW-0472">Membrane</keyword>
<feature type="transmembrane region" description="Helical" evidence="1">
    <location>
        <begin position="184"/>
        <end position="205"/>
    </location>
</feature>
<keyword evidence="1" id="KW-1133">Transmembrane helix</keyword>
<gene>
    <name evidence="3" type="ORF">KUV31_02645</name>
</gene>
<dbReference type="Proteomes" id="UP000824927">
    <property type="component" value="Unassembled WGS sequence"/>
</dbReference>
<reference evidence="3" key="1">
    <citation type="submission" date="2021-06" db="EMBL/GenBank/DDBJ databases">
        <title>50 bacteria genomes isolated from Dapeng, Shenzhen, China.</title>
        <authorList>
            <person name="Zheng W."/>
            <person name="Yu S."/>
            <person name="Huang Y."/>
        </authorList>
    </citation>
    <scope>NUCLEOTIDE SEQUENCE</scope>
    <source>
        <strain evidence="3">DP4N28-2</strain>
    </source>
</reference>
<comment type="caution">
    <text evidence="3">The sequence shown here is derived from an EMBL/GenBank/DDBJ whole genome shotgun (WGS) entry which is preliminary data.</text>
</comment>
<sequence>MNLEAKLRTLRVSSLAVTGFAILLVLAGLSQLVLGGVAVKEEYERIERLEALAPPPSQYYGYQQQRRQLQAEYNRSGSAFFIEGRFLPAGDDQKPGIISIISLITLILAAIGFVISAMIWVWRAHANIREVGIRSKYGPGFAVASYLIPVANFMLPFEAMRELHNRSHGEPEDFAHSGVENVTAWWTAVLVGLLIFSAMIVKFTLDAGTNLILMTPLWMEFALLAFAILLLLTAAYLFSSLTRAITAAQEEVLPEIDLAEIEAEMPDKPRVNIIGA</sequence>
<feature type="transmembrane region" description="Helical" evidence="1">
    <location>
        <begin position="137"/>
        <end position="157"/>
    </location>
</feature>
<dbReference type="Pfam" id="PF14219">
    <property type="entry name" value="DUF4328"/>
    <property type="match status" value="1"/>
</dbReference>
<evidence type="ECO:0000256" key="1">
    <source>
        <dbReference type="SAM" id="Phobius"/>
    </source>
</evidence>
<evidence type="ECO:0000313" key="4">
    <source>
        <dbReference type="Proteomes" id="UP000824927"/>
    </source>
</evidence>
<dbReference type="AlphaFoldDB" id="A0A9Q3RZH5"/>
<name>A0A9Q3RZH5_9SPHN</name>
<evidence type="ECO:0000259" key="2">
    <source>
        <dbReference type="Pfam" id="PF14219"/>
    </source>
</evidence>
<proteinExistence type="predicted"/>
<feature type="transmembrane region" description="Helical" evidence="1">
    <location>
        <begin position="97"/>
        <end position="125"/>
    </location>
</feature>
<protein>
    <submittedName>
        <fullName evidence="3">DUF4328 domain-containing protein</fullName>
    </submittedName>
</protein>